<comment type="caution">
    <text evidence="1">The sequence shown here is derived from an EMBL/GenBank/DDBJ whole genome shotgun (WGS) entry which is preliminary data.</text>
</comment>
<dbReference type="Gene3D" id="3.30.1520.10">
    <property type="entry name" value="Phox-like domain"/>
    <property type="match status" value="1"/>
</dbReference>
<sequence>MLDRLAWEEELLASAPVYSKRSNQQLFTVSDLTNMRVAISELRHAPDGTWLYALDVSCAGRRWELLKRYSEIREFWVSLCGLLVENNESCTERCHFLAGLENDKFPKKRLLHTRGVLEARANEFDLFFQKVVMRLNLCNPRELAVCHLHSCSTLAHVTSFFEIHAHCRGSGTNPYNKLPSYESMPLLKSDGRLSLSSPQEVQMQLA</sequence>
<dbReference type="EMBL" id="SPLM01000076">
    <property type="protein sequence ID" value="TMW61479.1"/>
    <property type="molecule type" value="Genomic_DNA"/>
</dbReference>
<reference evidence="1" key="1">
    <citation type="submission" date="2019-03" db="EMBL/GenBank/DDBJ databases">
        <title>Long read genome sequence of the mycoparasitic Pythium oligandrum ATCC 38472 isolated from sugarbeet rhizosphere.</title>
        <authorList>
            <person name="Gaulin E."/>
        </authorList>
    </citation>
    <scope>NUCLEOTIDE SEQUENCE</scope>
    <source>
        <strain evidence="1">ATCC 38472_TT</strain>
    </source>
</reference>
<dbReference type="OrthoDB" id="152194at2759"/>
<organism evidence="1 2">
    <name type="scientific">Pythium oligandrum</name>
    <name type="common">Mycoparasitic fungus</name>
    <dbReference type="NCBI Taxonomy" id="41045"/>
    <lineage>
        <taxon>Eukaryota</taxon>
        <taxon>Sar</taxon>
        <taxon>Stramenopiles</taxon>
        <taxon>Oomycota</taxon>
        <taxon>Peronosporomycetes</taxon>
        <taxon>Pythiales</taxon>
        <taxon>Pythiaceae</taxon>
        <taxon>Pythium</taxon>
    </lineage>
</organism>
<protein>
    <recommendedName>
        <fullName evidence="3">PX domain-containing protein</fullName>
    </recommendedName>
</protein>
<keyword evidence="2" id="KW-1185">Reference proteome</keyword>
<evidence type="ECO:0008006" key="3">
    <source>
        <dbReference type="Google" id="ProtNLM"/>
    </source>
</evidence>
<dbReference type="Proteomes" id="UP000794436">
    <property type="component" value="Unassembled WGS sequence"/>
</dbReference>
<dbReference type="InterPro" id="IPR036871">
    <property type="entry name" value="PX_dom_sf"/>
</dbReference>
<dbReference type="AlphaFoldDB" id="A0A8K1CDL5"/>
<proteinExistence type="predicted"/>
<evidence type="ECO:0000313" key="1">
    <source>
        <dbReference type="EMBL" id="TMW61479.1"/>
    </source>
</evidence>
<name>A0A8K1CDL5_PYTOL</name>
<dbReference type="SUPFAM" id="SSF64268">
    <property type="entry name" value="PX domain"/>
    <property type="match status" value="1"/>
</dbReference>
<gene>
    <name evidence="1" type="ORF">Poli38472_012670</name>
</gene>
<accession>A0A8K1CDL5</accession>
<evidence type="ECO:0000313" key="2">
    <source>
        <dbReference type="Proteomes" id="UP000794436"/>
    </source>
</evidence>
<dbReference type="GO" id="GO:0035091">
    <property type="term" value="F:phosphatidylinositol binding"/>
    <property type="evidence" value="ECO:0007669"/>
    <property type="project" value="InterPro"/>
</dbReference>